<dbReference type="PIRSF" id="PIRSF000370">
    <property type="entry name" value="QueE"/>
    <property type="match status" value="1"/>
</dbReference>
<evidence type="ECO:0000256" key="3">
    <source>
        <dbReference type="ARBA" id="ARBA00022723"/>
    </source>
</evidence>
<name>M1PDU7_DESSD</name>
<sequence>MPANIKISEIFYSIQGESSYAGLPCIFIRLSGCNLRCNYCDAAYTWEEGDPWSIDSILAKVNSYPCDLVEVTGGEPLLQKNCPELLAGLSTQGKKTLLETNGSIAINAIPDETIAILDVKCPDSGSKDSFHPDNLLLIRNRLAATPGSAELKFVLSTQDDYIWAKNFISQHQLVGLLPILFSPVQPGVTAQDLADWILKDGLDVRLQIQLHTILWPTISRGV</sequence>
<dbReference type="CDD" id="cd01335">
    <property type="entry name" value="Radical_SAM"/>
    <property type="match status" value="1"/>
</dbReference>
<comment type="caution">
    <text evidence="8">Lacks conserved residue(s) required for the propagation of feature annotation.</text>
</comment>
<evidence type="ECO:0000313" key="10">
    <source>
        <dbReference type="EMBL" id="AGF79762.1"/>
    </source>
</evidence>
<dbReference type="PROSITE" id="PS51918">
    <property type="entry name" value="RADICAL_SAM"/>
    <property type="match status" value="1"/>
</dbReference>
<keyword evidence="8" id="KW-0671">Queuosine biosynthesis</keyword>
<proteinExistence type="inferred from homology"/>
<comment type="similarity">
    <text evidence="8">Belongs to the radical SAM superfamily. 7-carboxy-7-deazaguanine synthase family.</text>
</comment>
<comment type="function">
    <text evidence="8">Catalyzes the complex heterocyclic radical-mediated conversion of 6-carboxy-5,6,7,8-tetrahydropterin (CPH4) to 7-carboxy-7-deazaguanine (CDG), a step common to the biosynthetic pathways of all 7-deazapurine-containing compounds.</text>
</comment>
<evidence type="ECO:0000256" key="6">
    <source>
        <dbReference type="ARBA" id="ARBA00023014"/>
    </source>
</evidence>
<dbReference type="GO" id="GO:0000287">
    <property type="term" value="F:magnesium ion binding"/>
    <property type="evidence" value="ECO:0007669"/>
    <property type="project" value="UniProtKB-UniRule"/>
</dbReference>
<comment type="cofactor">
    <cofactor evidence="8">
        <name>[4Fe-4S] cluster</name>
        <dbReference type="ChEBI" id="CHEBI:49883"/>
    </cofactor>
    <text evidence="8">Binds 1 [4Fe-4S] cluster. The cluster is coordinated with 3 cysteines and an exchangeable S-adenosyl-L-methionine.</text>
</comment>
<evidence type="ECO:0000256" key="2">
    <source>
        <dbReference type="ARBA" id="ARBA00022691"/>
    </source>
</evidence>
<dbReference type="PATRIC" id="fig|1167006.5.peg.3492"/>
<keyword evidence="7 8" id="KW-0456">Lyase</keyword>
<evidence type="ECO:0000256" key="4">
    <source>
        <dbReference type="ARBA" id="ARBA00022842"/>
    </source>
</evidence>
<dbReference type="SUPFAM" id="SSF102114">
    <property type="entry name" value="Radical SAM enzymes"/>
    <property type="match status" value="1"/>
</dbReference>
<dbReference type="InterPro" id="IPR007197">
    <property type="entry name" value="rSAM"/>
</dbReference>
<feature type="binding site" evidence="8">
    <location>
        <begin position="14"/>
        <end position="16"/>
    </location>
    <ligand>
        <name>substrate</name>
    </ligand>
</feature>
<evidence type="ECO:0000256" key="1">
    <source>
        <dbReference type="ARBA" id="ARBA00022485"/>
    </source>
</evidence>
<dbReference type="UniPathway" id="UPA00391"/>
<keyword evidence="2 8" id="KW-0949">S-adenosyl-L-methionine</keyword>
<dbReference type="HAMAP" id="MF_00917">
    <property type="entry name" value="QueE"/>
    <property type="match status" value="1"/>
</dbReference>
<dbReference type="PANTHER" id="PTHR42836">
    <property type="entry name" value="7-CARBOXY-7-DEAZAGUANINE SYNTHASE"/>
    <property type="match status" value="1"/>
</dbReference>
<dbReference type="AlphaFoldDB" id="M1PDU7"/>
<comment type="catalytic activity">
    <reaction evidence="8">
        <text>6-carboxy-5,6,7,8-tetrahydropterin + H(+) = 7-carboxy-7-carbaguanine + NH4(+)</text>
        <dbReference type="Rhea" id="RHEA:27974"/>
        <dbReference type="ChEBI" id="CHEBI:15378"/>
        <dbReference type="ChEBI" id="CHEBI:28938"/>
        <dbReference type="ChEBI" id="CHEBI:61032"/>
        <dbReference type="ChEBI" id="CHEBI:61036"/>
        <dbReference type="EC" id="4.3.99.3"/>
    </reaction>
</comment>
<evidence type="ECO:0000256" key="7">
    <source>
        <dbReference type="ARBA" id="ARBA00023239"/>
    </source>
</evidence>
<dbReference type="InterPro" id="IPR024924">
    <property type="entry name" value="7-CO-7-deazaguanine_synth-like"/>
</dbReference>
<evidence type="ECO:0000259" key="9">
    <source>
        <dbReference type="PROSITE" id="PS51918"/>
    </source>
</evidence>
<accession>M1PDU7</accession>
<feature type="binding site" evidence="8">
    <location>
        <position position="72"/>
    </location>
    <ligand>
        <name>substrate</name>
    </ligand>
</feature>
<feature type="binding site" evidence="8">
    <location>
        <position position="29"/>
    </location>
    <ligand>
        <name>substrate</name>
    </ligand>
</feature>
<feature type="binding site" evidence="8">
    <location>
        <position position="74"/>
    </location>
    <ligand>
        <name>S-adenosyl-L-methionine</name>
        <dbReference type="ChEBI" id="CHEBI:59789"/>
    </ligand>
</feature>
<dbReference type="RefSeq" id="WP_015405446.1">
    <property type="nucleotide sequence ID" value="NC_020304.1"/>
</dbReference>
<dbReference type="GO" id="GO:0008616">
    <property type="term" value="P:tRNA queuosine(34) biosynthetic process"/>
    <property type="evidence" value="ECO:0007669"/>
    <property type="project" value="UniProtKB-UniRule"/>
</dbReference>
<dbReference type="EMBL" id="CP003985">
    <property type="protein sequence ID" value="AGF79762.1"/>
    <property type="molecule type" value="Genomic_DNA"/>
</dbReference>
<organism evidence="10 11">
    <name type="scientific">Desulfocapsa sulfexigens (strain DSM 10523 / SB164P1)</name>
    <dbReference type="NCBI Taxonomy" id="1167006"/>
    <lineage>
        <taxon>Bacteria</taxon>
        <taxon>Pseudomonadati</taxon>
        <taxon>Thermodesulfobacteriota</taxon>
        <taxon>Desulfobulbia</taxon>
        <taxon>Desulfobulbales</taxon>
        <taxon>Desulfocapsaceae</taxon>
        <taxon>Desulfocapsa</taxon>
    </lineage>
</organism>
<comment type="subunit">
    <text evidence="8">Homodimer.</text>
</comment>
<comment type="cofactor">
    <cofactor evidence="8">
        <name>S-adenosyl-L-methionine</name>
        <dbReference type="ChEBI" id="CHEBI:59789"/>
    </cofactor>
    <text evidence="8">Binds 1 S-adenosyl-L-methionine per subunit.</text>
</comment>
<feature type="domain" description="Radical SAM core" evidence="9">
    <location>
        <begin position="20"/>
        <end position="217"/>
    </location>
</feature>
<keyword evidence="4 8" id="KW-0460">Magnesium</keyword>
<feature type="binding site" evidence="8">
    <location>
        <position position="40"/>
    </location>
    <ligand>
        <name>[4Fe-4S] cluster</name>
        <dbReference type="ChEBI" id="CHEBI:49883"/>
        <note>4Fe-4S-S-AdoMet</note>
    </ligand>
</feature>
<reference evidence="11" key="1">
    <citation type="journal article" date="2013" name="Stand. Genomic Sci.">
        <title>Complete genome sequence of Desulfocapsa sulfexigens, a marine deltaproteobacterium specialized in disproportionating inorganic sulfur compounds.</title>
        <authorList>
            <person name="Finster K.W."/>
            <person name="Kjeldsen K.U."/>
            <person name="Kube M."/>
            <person name="Reinhardt R."/>
            <person name="Mussmann M."/>
            <person name="Amann R."/>
            <person name="Schreiber L."/>
        </authorList>
    </citation>
    <scope>NUCLEOTIDE SEQUENCE [LARGE SCALE GENOMIC DNA]</scope>
    <source>
        <strain evidence="11">DSM 10523 / SB164P1</strain>
    </source>
</reference>
<dbReference type="PANTHER" id="PTHR42836:SF1">
    <property type="entry name" value="7-CARBOXY-7-DEAZAGUANINE SYNTHASE"/>
    <property type="match status" value="1"/>
</dbReference>
<dbReference type="GO" id="GO:0051539">
    <property type="term" value="F:4 iron, 4 sulfur cluster binding"/>
    <property type="evidence" value="ECO:0007669"/>
    <property type="project" value="UniProtKB-UniRule"/>
</dbReference>
<dbReference type="GO" id="GO:1904047">
    <property type="term" value="F:S-adenosyl-L-methionine binding"/>
    <property type="evidence" value="ECO:0007669"/>
    <property type="project" value="UniProtKB-UniRule"/>
</dbReference>
<gene>
    <name evidence="8" type="primary">queE</name>
    <name evidence="10" type="ordered locus">UWK_03235</name>
</gene>
<dbReference type="GO" id="GO:0016840">
    <property type="term" value="F:carbon-nitrogen lyase activity"/>
    <property type="evidence" value="ECO:0007669"/>
    <property type="project" value="UniProtKB-UniRule"/>
</dbReference>
<dbReference type="STRING" id="1167006.UWK_03235"/>
<comment type="pathway">
    <text evidence="8">Purine metabolism; 7-cyano-7-deazaguanine biosynthesis.</text>
</comment>
<keyword evidence="11" id="KW-1185">Reference proteome</keyword>
<dbReference type="SFLD" id="SFLDS00029">
    <property type="entry name" value="Radical_SAM"/>
    <property type="match status" value="1"/>
</dbReference>
<dbReference type="Proteomes" id="UP000011721">
    <property type="component" value="Chromosome"/>
</dbReference>
<dbReference type="Gene3D" id="3.20.20.70">
    <property type="entry name" value="Aldolase class I"/>
    <property type="match status" value="1"/>
</dbReference>
<evidence type="ECO:0000313" key="11">
    <source>
        <dbReference type="Proteomes" id="UP000011721"/>
    </source>
</evidence>
<comment type="cofactor">
    <cofactor evidence="8">
        <name>Mg(2+)</name>
        <dbReference type="ChEBI" id="CHEBI:18420"/>
    </cofactor>
</comment>
<dbReference type="Pfam" id="PF04055">
    <property type="entry name" value="Radical_SAM"/>
    <property type="match status" value="1"/>
</dbReference>
<protein>
    <recommendedName>
        <fullName evidence="8">7-carboxy-7-deazaguanine synthase</fullName>
        <shortName evidence="8">CDG synthase</shortName>
        <ecNumber evidence="8">4.3.99.3</ecNumber>
    </recommendedName>
    <alternativeName>
        <fullName evidence="8">Queuosine biosynthesis protein QueE</fullName>
    </alternativeName>
</protein>
<feature type="binding site" evidence="8">
    <location>
        <begin position="39"/>
        <end position="41"/>
    </location>
    <ligand>
        <name>S-adenosyl-L-methionine</name>
        <dbReference type="ChEBI" id="CHEBI:59789"/>
    </ligand>
</feature>
<feature type="binding site" evidence="8">
    <location>
        <position position="37"/>
    </location>
    <ligand>
        <name>[4Fe-4S] cluster</name>
        <dbReference type="ChEBI" id="CHEBI:49883"/>
        <note>4Fe-4S-S-AdoMet</note>
    </ligand>
</feature>
<dbReference type="eggNOG" id="COG0602">
    <property type="taxonomic scope" value="Bacteria"/>
</dbReference>
<keyword evidence="6 8" id="KW-0411">Iron-sulfur</keyword>
<keyword evidence="5 8" id="KW-0408">Iron</keyword>
<dbReference type="InterPro" id="IPR058240">
    <property type="entry name" value="rSAM_sf"/>
</dbReference>
<keyword evidence="1 8" id="KW-0004">4Fe-4S</keyword>
<dbReference type="OrthoDB" id="9792276at2"/>
<evidence type="ECO:0000256" key="5">
    <source>
        <dbReference type="ARBA" id="ARBA00023004"/>
    </source>
</evidence>
<dbReference type="InterPro" id="IPR013785">
    <property type="entry name" value="Aldolase_TIM"/>
</dbReference>
<keyword evidence="3 8" id="KW-0479">Metal-binding</keyword>
<dbReference type="KEGG" id="dsf:UWK_03235"/>
<feature type="binding site" evidence="8">
    <location>
        <position position="33"/>
    </location>
    <ligand>
        <name>[4Fe-4S] cluster</name>
        <dbReference type="ChEBI" id="CHEBI:49883"/>
        <note>4Fe-4S-S-AdoMet</note>
    </ligand>
</feature>
<dbReference type="HOGENOM" id="CLU_066739_2_0_7"/>
<dbReference type="EC" id="4.3.99.3" evidence="8"/>
<evidence type="ECO:0000256" key="8">
    <source>
        <dbReference type="HAMAP-Rule" id="MF_00917"/>
    </source>
</evidence>